<evidence type="ECO:0000313" key="1">
    <source>
        <dbReference type="EMBL" id="SIT94828.1"/>
    </source>
</evidence>
<accession>A0A1R3XSJ3</accession>
<name>A0A1R3XSJ3_9BACT</name>
<keyword evidence="2" id="KW-1185">Reference proteome</keyword>
<protein>
    <submittedName>
        <fullName evidence="1">Uncharacterized protein</fullName>
    </submittedName>
</protein>
<gene>
    <name evidence="1" type="ORF">SAMN05444128_3799</name>
</gene>
<dbReference type="STRING" id="1317125.SAMN05444128_3799"/>
<evidence type="ECO:0000313" key="2">
    <source>
        <dbReference type="Proteomes" id="UP000187181"/>
    </source>
</evidence>
<organism evidence="1 2">
    <name type="scientific">Pontibacter indicus</name>
    <dbReference type="NCBI Taxonomy" id="1317125"/>
    <lineage>
        <taxon>Bacteria</taxon>
        <taxon>Pseudomonadati</taxon>
        <taxon>Bacteroidota</taxon>
        <taxon>Cytophagia</taxon>
        <taxon>Cytophagales</taxon>
        <taxon>Hymenobacteraceae</taxon>
        <taxon>Pontibacter</taxon>
    </lineage>
</organism>
<dbReference type="Proteomes" id="UP000187181">
    <property type="component" value="Unassembled WGS sequence"/>
</dbReference>
<sequence>MKSILYIIFLLAIPSVVNGQVFYEQIAFDYFKEVVSDSVYGNKTLFKIEPEIVEYSPIYRPVCHQNDVFRQDWKNLFSKDSSGIKSIESINKNYKSLAPSVDNSKFPKPNFKTKTGIWKQARKVNVSEPVILKEDVYIVTIMVHKPYGLDNFYIEVSKAGEVTKWCKGGVVY</sequence>
<reference evidence="2" key="1">
    <citation type="submission" date="2017-01" db="EMBL/GenBank/DDBJ databases">
        <authorList>
            <person name="Varghese N."/>
            <person name="Submissions S."/>
        </authorList>
    </citation>
    <scope>NUCLEOTIDE SEQUENCE [LARGE SCALE GENOMIC DNA]</scope>
    <source>
        <strain evidence="2">LP100</strain>
    </source>
</reference>
<proteinExistence type="predicted"/>
<dbReference type="RefSeq" id="WP_076672092.1">
    <property type="nucleotide sequence ID" value="NZ_FTPP01000004.1"/>
</dbReference>
<dbReference type="EMBL" id="FTPP01000004">
    <property type="protein sequence ID" value="SIT94828.1"/>
    <property type="molecule type" value="Genomic_DNA"/>
</dbReference>
<dbReference type="AlphaFoldDB" id="A0A1R3XSJ3"/>
<dbReference type="OrthoDB" id="1203172at2"/>